<reference evidence="9 10" key="1">
    <citation type="submission" date="2023-11" db="EMBL/GenBank/DDBJ databases">
        <title>Halocaridina rubra genome assembly.</title>
        <authorList>
            <person name="Smith C."/>
        </authorList>
    </citation>
    <scope>NUCLEOTIDE SEQUENCE [LARGE SCALE GENOMIC DNA]</scope>
    <source>
        <strain evidence="9">EP-1</strain>
        <tissue evidence="9">Whole</tissue>
    </source>
</reference>
<comment type="similarity">
    <text evidence="2">Belongs to the transcriptional coactivator PC4 family.</text>
</comment>
<dbReference type="EMBL" id="JAXCGZ010008052">
    <property type="protein sequence ID" value="KAK7078042.1"/>
    <property type="molecule type" value="Genomic_DNA"/>
</dbReference>
<organism evidence="9 10">
    <name type="scientific">Halocaridina rubra</name>
    <name type="common">Hawaiian red shrimp</name>
    <dbReference type="NCBI Taxonomy" id="373956"/>
    <lineage>
        <taxon>Eukaryota</taxon>
        <taxon>Metazoa</taxon>
        <taxon>Ecdysozoa</taxon>
        <taxon>Arthropoda</taxon>
        <taxon>Crustacea</taxon>
        <taxon>Multicrustacea</taxon>
        <taxon>Malacostraca</taxon>
        <taxon>Eumalacostraca</taxon>
        <taxon>Eucarida</taxon>
        <taxon>Decapoda</taxon>
        <taxon>Pleocyemata</taxon>
        <taxon>Caridea</taxon>
        <taxon>Atyoidea</taxon>
        <taxon>Atyidae</taxon>
        <taxon>Halocaridina</taxon>
    </lineage>
</organism>
<dbReference type="Pfam" id="PF02229">
    <property type="entry name" value="PC4"/>
    <property type="match status" value="1"/>
</dbReference>
<name>A0AAN8X5D2_HALRR</name>
<evidence type="ECO:0000256" key="1">
    <source>
        <dbReference type="ARBA" id="ARBA00004123"/>
    </source>
</evidence>
<comment type="caution">
    <text evidence="9">The sequence shown here is derived from an EMBL/GenBank/DDBJ whole genome shotgun (WGS) entry which is preliminary data.</text>
</comment>
<comment type="subcellular location">
    <subcellularLocation>
        <location evidence="1">Nucleus</location>
    </subcellularLocation>
</comment>
<dbReference type="AlphaFoldDB" id="A0AAN8X5D2"/>
<dbReference type="InterPro" id="IPR009044">
    <property type="entry name" value="ssDNA-bd_transcriptional_reg"/>
</dbReference>
<feature type="region of interest" description="Disordered" evidence="7">
    <location>
        <begin position="1"/>
        <end position="50"/>
    </location>
</feature>
<dbReference type="Proteomes" id="UP001381693">
    <property type="component" value="Unassembled WGS sequence"/>
</dbReference>
<feature type="domain" description="Transcriptional coactivator p15 (PC4) C-terminal" evidence="8">
    <location>
        <begin position="50"/>
        <end position="85"/>
    </location>
</feature>
<evidence type="ECO:0000256" key="5">
    <source>
        <dbReference type="ARBA" id="ARBA00023163"/>
    </source>
</evidence>
<dbReference type="Gene3D" id="2.30.31.10">
    <property type="entry name" value="Transcriptional Coactivator Pc4, Chain A"/>
    <property type="match status" value="1"/>
</dbReference>
<protein>
    <submittedName>
        <fullName evidence="9">Transcriptional Coactivator p15 (PC4)</fullName>
    </submittedName>
</protein>
<keyword evidence="6" id="KW-0539">Nucleus</keyword>
<evidence type="ECO:0000259" key="8">
    <source>
        <dbReference type="Pfam" id="PF02229"/>
    </source>
</evidence>
<evidence type="ECO:0000256" key="7">
    <source>
        <dbReference type="SAM" id="MobiDB-lite"/>
    </source>
</evidence>
<evidence type="ECO:0000313" key="10">
    <source>
        <dbReference type="Proteomes" id="UP001381693"/>
    </source>
</evidence>
<dbReference type="GO" id="GO:0060261">
    <property type="term" value="P:positive regulation of transcription initiation by RNA polymerase II"/>
    <property type="evidence" value="ECO:0007669"/>
    <property type="project" value="InterPro"/>
</dbReference>
<dbReference type="GO" id="GO:0003677">
    <property type="term" value="F:DNA binding"/>
    <property type="evidence" value="ECO:0007669"/>
    <property type="project" value="UniProtKB-KW"/>
</dbReference>
<dbReference type="PANTHER" id="PTHR13215">
    <property type="entry name" value="RNA POLYMERASE II TRANSCRIPTIONAL COACTIVATOR"/>
    <property type="match status" value="1"/>
</dbReference>
<dbReference type="InterPro" id="IPR045125">
    <property type="entry name" value="Sub1/Tcp4-like"/>
</dbReference>
<feature type="non-terminal residue" evidence="9">
    <location>
        <position position="85"/>
    </location>
</feature>
<dbReference type="SUPFAM" id="SSF54447">
    <property type="entry name" value="ssDNA-binding transcriptional regulator domain"/>
    <property type="match status" value="1"/>
</dbReference>
<keyword evidence="3" id="KW-0805">Transcription regulation</keyword>
<evidence type="ECO:0000256" key="2">
    <source>
        <dbReference type="ARBA" id="ARBA00009001"/>
    </source>
</evidence>
<gene>
    <name evidence="9" type="primary">Ssb-c31a</name>
    <name evidence="9" type="ORF">SK128_025229</name>
</gene>
<evidence type="ECO:0000256" key="4">
    <source>
        <dbReference type="ARBA" id="ARBA00023125"/>
    </source>
</evidence>
<evidence type="ECO:0000313" key="9">
    <source>
        <dbReference type="EMBL" id="KAK7078042.1"/>
    </source>
</evidence>
<keyword evidence="4" id="KW-0238">DNA-binding</keyword>
<dbReference type="GO" id="GO:0003713">
    <property type="term" value="F:transcription coactivator activity"/>
    <property type="evidence" value="ECO:0007669"/>
    <property type="project" value="InterPro"/>
</dbReference>
<evidence type="ECO:0000256" key="6">
    <source>
        <dbReference type="ARBA" id="ARBA00023242"/>
    </source>
</evidence>
<sequence>MPRNRKDESDSSTSDSDSGPEREEPPQKKAKSGGSGAVAKKDSSGDTYFDLEGLKRVTVREFKGKIYVDIREYYEKDGKVLPGKK</sequence>
<dbReference type="InterPro" id="IPR003173">
    <property type="entry name" value="PC4_C"/>
</dbReference>
<accession>A0AAN8X5D2</accession>
<keyword evidence="10" id="KW-1185">Reference proteome</keyword>
<dbReference type="GO" id="GO:0005634">
    <property type="term" value="C:nucleus"/>
    <property type="evidence" value="ECO:0007669"/>
    <property type="project" value="UniProtKB-SubCell"/>
</dbReference>
<evidence type="ECO:0000256" key="3">
    <source>
        <dbReference type="ARBA" id="ARBA00023015"/>
    </source>
</evidence>
<proteinExistence type="inferred from homology"/>
<keyword evidence="5" id="KW-0804">Transcription</keyword>